<protein>
    <recommendedName>
        <fullName evidence="3">GNAT family N-acetyltransferase</fullName>
    </recommendedName>
</protein>
<dbReference type="RefSeq" id="WP_327984324.1">
    <property type="nucleotide sequence ID" value="NZ_CP136426.1"/>
</dbReference>
<keyword evidence="2" id="KW-1185">Reference proteome</keyword>
<dbReference type="PROSITE" id="PS51257">
    <property type="entry name" value="PROKAR_LIPOPROTEIN"/>
    <property type="match status" value="1"/>
</dbReference>
<dbReference type="KEGG" id="bpor:BPO_2373"/>
<dbReference type="Proteomes" id="UP001432059">
    <property type="component" value="Chromosome"/>
</dbReference>
<reference evidence="1" key="1">
    <citation type="submission" date="2023-10" db="EMBL/GenBank/DDBJ databases">
        <title>Characterization and whole genome sequencing of a novel strain of Bergeyella porcorum QD2021 isolated from pig.</title>
        <authorList>
            <person name="Liu G."/>
            <person name="Chen C."/>
            <person name="Han X."/>
        </authorList>
    </citation>
    <scope>NUCLEOTIDE SEQUENCE</scope>
    <source>
        <strain evidence="1">QD2021</strain>
    </source>
</reference>
<dbReference type="Gene3D" id="3.40.630.30">
    <property type="match status" value="1"/>
</dbReference>
<evidence type="ECO:0000313" key="1">
    <source>
        <dbReference type="EMBL" id="WOC53020.1"/>
    </source>
</evidence>
<organism evidence="1 2">
    <name type="scientific">Bergeyella porcorum</name>
    <dbReference type="NCBI Taxonomy" id="1735111"/>
    <lineage>
        <taxon>Bacteria</taxon>
        <taxon>Pseudomonadati</taxon>
        <taxon>Bacteroidota</taxon>
        <taxon>Flavobacteriia</taxon>
        <taxon>Flavobacteriales</taxon>
        <taxon>Weeksellaceae</taxon>
        <taxon>Bergeyella</taxon>
    </lineage>
</organism>
<dbReference type="InterPro" id="IPR016181">
    <property type="entry name" value="Acyl_CoA_acyltransferase"/>
</dbReference>
<evidence type="ECO:0000313" key="2">
    <source>
        <dbReference type="Proteomes" id="UP001432059"/>
    </source>
</evidence>
<dbReference type="AlphaFoldDB" id="A0AAU0F6L3"/>
<gene>
    <name evidence="1" type="ORF">BPO_2373</name>
</gene>
<sequence>MIRCLKYDEIDFEKYNDCITHSAQYHFSATQACLEVYGASHWEFLVLEDYLAVMPIYITRKLGVKFATIPLGIQQLGIFSKEDLPQLNEVFLAELKQRYRIHYYAFNEKNQFLKSQLLQRKNYIISKNAYEAIRQNYTSDRRRNVRILPKNQGKIRLESSIDLEELKSFFYQYSKGLDDKAKAILLGFYQKYYDGNLLKIRTLYYDGEVASIAFLYDDGHTVYSTSLINHPGYLKENCPSILIDLLLQEFSECRNFSFMGSNQPQIETFFQRFGARQYTYSVMSQSKRELIKTLLKL</sequence>
<accession>A0AAU0F6L3</accession>
<name>A0AAU0F6L3_9FLAO</name>
<evidence type="ECO:0008006" key="3">
    <source>
        <dbReference type="Google" id="ProtNLM"/>
    </source>
</evidence>
<dbReference type="SUPFAM" id="SSF55729">
    <property type="entry name" value="Acyl-CoA N-acyltransferases (Nat)"/>
    <property type="match status" value="1"/>
</dbReference>
<proteinExistence type="predicted"/>
<dbReference type="EMBL" id="CP136426">
    <property type="protein sequence ID" value="WOC53020.1"/>
    <property type="molecule type" value="Genomic_DNA"/>
</dbReference>